<sequence length="445" mass="46940">MTTPAKPSAPPPVRGTAGHPAPSRRALLGGGAALLGLSACETPMRAGHDPRPGRDPSEPALSSPVARWLDVTDRLCGDPNAAWPRADTIALSARAMHDGLNAARPRYARWVPRAGSEPPGGGAAPEVALAAAAYTVIAARSAPAAQGEARAMLDATLAAEPSEAARAAGLALGTAIGAATLAGAGPTPPEKRVFPVFSETGRWRPAPPAGRNSFYDLSAPLLFPSRDSLLGPPPPALDSPTYLEVLEETRRVGGTTSTDRTPEQADIARFWVPQLLPRNLMVVLLRRLAAYPPPGGVWDIARMVSILATAHADTDVFVYGYKAHFAYWRPVTAINLGSAGVRRDPLWQPLLVTPYHPEYPSGHSADVATGAYVITGLLGEFPFTFQALERQGRPTRDFPSLAAALTECSNSRVWCGAHFRTACNEGERLGRAIATKALAQVPRVA</sequence>
<dbReference type="EMBL" id="RCZP01000005">
    <property type="protein sequence ID" value="TPG58475.1"/>
    <property type="molecule type" value="Genomic_DNA"/>
</dbReference>
<dbReference type="InterPro" id="IPR000326">
    <property type="entry name" value="PAP2/HPO"/>
</dbReference>
<evidence type="ECO:0000313" key="4">
    <source>
        <dbReference type="Proteomes" id="UP000317078"/>
    </source>
</evidence>
<dbReference type="PANTHER" id="PTHR34599:SF1">
    <property type="entry name" value="PHOSPHATIDIC ACID PHOSPHATASE TYPE 2_HALOPEROXIDASE DOMAIN-CONTAINING PROTEIN"/>
    <property type="match status" value="1"/>
</dbReference>
<reference evidence="3 4" key="1">
    <citation type="journal article" date="2019" name="Environ. Microbiol.">
        <title>Species interactions and distinct microbial communities in high Arctic permafrost affected cryosols are associated with the CH4 and CO2 gas fluxes.</title>
        <authorList>
            <person name="Altshuler I."/>
            <person name="Hamel J."/>
            <person name="Turney S."/>
            <person name="Magnuson E."/>
            <person name="Levesque R."/>
            <person name="Greer C."/>
            <person name="Whyte L.G."/>
        </authorList>
    </citation>
    <scope>NUCLEOTIDE SEQUENCE [LARGE SCALE GENOMIC DNA]</scope>
    <source>
        <strain evidence="3 4">S9.3B</strain>
    </source>
</reference>
<dbReference type="InterPro" id="IPR036938">
    <property type="entry name" value="PAP2/HPO_sf"/>
</dbReference>
<feature type="region of interest" description="Disordered" evidence="1">
    <location>
        <begin position="40"/>
        <end position="63"/>
    </location>
</feature>
<evidence type="ECO:0000313" key="3">
    <source>
        <dbReference type="EMBL" id="TPG58475.1"/>
    </source>
</evidence>
<dbReference type="PANTHER" id="PTHR34599">
    <property type="entry name" value="PEROXIDASE-RELATED"/>
    <property type="match status" value="1"/>
</dbReference>
<proteinExistence type="predicted"/>
<protein>
    <submittedName>
        <fullName evidence="3">Phosphatase PAP2 family protein</fullName>
    </submittedName>
</protein>
<evidence type="ECO:0000259" key="2">
    <source>
        <dbReference type="Pfam" id="PF01569"/>
    </source>
</evidence>
<dbReference type="OrthoDB" id="103227at2"/>
<dbReference type="Pfam" id="PF01569">
    <property type="entry name" value="PAP2"/>
    <property type="match status" value="1"/>
</dbReference>
<evidence type="ECO:0000256" key="1">
    <source>
        <dbReference type="SAM" id="MobiDB-lite"/>
    </source>
</evidence>
<dbReference type="SUPFAM" id="SSF48317">
    <property type="entry name" value="Acid phosphatase/Vanadium-dependent haloperoxidase"/>
    <property type="match status" value="1"/>
</dbReference>
<gene>
    <name evidence="3" type="ORF">EAH89_07635</name>
</gene>
<accession>A0A502G8Y6</accession>
<feature type="compositionally biased region" description="Basic and acidic residues" evidence="1">
    <location>
        <begin position="46"/>
        <end position="57"/>
    </location>
</feature>
<dbReference type="RefSeq" id="WP_140882211.1">
    <property type="nucleotide sequence ID" value="NZ_RCZP01000005.1"/>
</dbReference>
<feature type="region of interest" description="Disordered" evidence="1">
    <location>
        <begin position="1"/>
        <end position="26"/>
    </location>
</feature>
<keyword evidence="4" id="KW-1185">Reference proteome</keyword>
<feature type="domain" description="Phosphatidic acid phosphatase type 2/haloperoxidase" evidence="2">
    <location>
        <begin position="313"/>
        <end position="441"/>
    </location>
</feature>
<comment type="caution">
    <text evidence="3">The sequence shown here is derived from an EMBL/GenBank/DDBJ whole genome shotgun (WGS) entry which is preliminary data.</text>
</comment>
<dbReference type="AlphaFoldDB" id="A0A502G8Y6"/>
<dbReference type="Gene3D" id="1.10.606.20">
    <property type="match status" value="1"/>
</dbReference>
<organism evidence="3 4">
    <name type="scientific">Muricoccus nepalensis</name>
    <dbReference type="NCBI Taxonomy" id="1854500"/>
    <lineage>
        <taxon>Bacteria</taxon>
        <taxon>Pseudomonadati</taxon>
        <taxon>Pseudomonadota</taxon>
        <taxon>Alphaproteobacteria</taxon>
        <taxon>Acetobacterales</taxon>
        <taxon>Roseomonadaceae</taxon>
        <taxon>Muricoccus</taxon>
    </lineage>
</organism>
<dbReference type="Proteomes" id="UP000317078">
    <property type="component" value="Unassembled WGS sequence"/>
</dbReference>
<name>A0A502G8Y6_9PROT</name>
<dbReference type="InterPro" id="IPR052559">
    <property type="entry name" value="V-haloperoxidase"/>
</dbReference>
<dbReference type="CDD" id="cd03398">
    <property type="entry name" value="PAP2_haloperoxidase"/>
    <property type="match status" value="1"/>
</dbReference>